<dbReference type="InterPro" id="IPR018378">
    <property type="entry name" value="C-type_lectin_CS"/>
</dbReference>
<evidence type="ECO:0000256" key="5">
    <source>
        <dbReference type="ARBA" id="ARBA00022536"/>
    </source>
</evidence>
<sequence>MTATPLTLTAEDRSISQTPDILTEGSAEPTISFLSSPAVLLEVSTAAPSEVVSGGITEVMTVKSEVTEQEGVTPGVIHSTAVYPVMEGSAEQPRDSQQEGSGEAITIPPTKESYEKLSVATDEAEITETSERTSDLLGVESTTPFIKESVIAKTTVSPSTSQPEKASVELGSGDSIEESRVGSEVTEDESSGEQTDEMITKESAVTTAPLISSTVKMDYTLSTSSFALESSVTRQPDIVDVTLTTGPVSIKATLVTSGTAEIIEQTVQTEVSDKTGATAVTEKPSISPSQDMTTTSFTLTEEDSSNGQTSNIHMEGTSIAAVSFWPSTVRSIEASTASPSEVVSGDITPVMTVESTETEAELTADCVHHTTLSPDMEVSTGTLTEDLEEESGKTITATPSRESYDETVATDEAEIMETGKTSDVSSVELSTQSISFTKEPAVTKAPLYLSTTQPVESSSASGSGDEQADEQNGESQMTEDGFTTQFAVTKAALLFSTSPSEESPSAETPLITASSFKTVEATVKIQMTEHEEDKKVTEKPSVVSSLDVTPAVFSVTNRESSGNHTPDIFIRESAVTTPFSLQTSHRDGGVTGRVGSEHETTTIQYIFSTGPAQTTTSDGHFLLDAEITTTLQPAQSSSVTASEHTPGKAQTSSTSPIPSVVYQGLDEQKVFKPSPTSNHTKPSIVELSPTTKPYDMKQATATSIIFTEEGTNEDELFSPVTERVKEDYTSPQFIDSTSPEFKDDSIIDVDSASLVEASSPFLPAILTEEAAGITAVTLSPQSSFFMTEEPEGSGADMTTTFIAPPMHIPYESTTQEPTITLTDPSEEAGSKAISVTEEDTGEDEKDLSSPATTYTVHPFTESSTPPDVVVYLRTTVSPRSEISSAHRPDKDQVLEETVSTTLRPTLHEVEPSRPLDGVTEHPGITESPPVSTMETELGEAVRPEGATTPPSETWIDAEAPVSSTPSQVHPAVSTIQPETDEVVDYDSTSGPQLVEALPSAHGIESTKGPESEMDLGHTIEGQVFDIPGVNSCTENICLNGGSCYTGGNAYFCTCVPGYSGDHCEIDTDECQSNPCRNGGTCIDGLSSFTCVCLPSYAGALCEEDTETCDYGWHKFQGHCYKYIANRRTWDIAERECRLQGAHLTSILAHEEQLFVNRMGHDYQWIGLNDKMFENDFRWTDGRPVQYENWRPNQPDSFFSSGEDCVVMIWHEDGQWNDVPCNYHLTFTCKKGTVACSQPPVVQHARTFGTMRPRYEINSLVRYQCKEGFIQRHVPTIRCRGDGRWDVPQIACMTPSTFQQTFLRRYRYTNNNSARRRESDLKRHHHRWTVRAERN</sequence>
<feature type="domain" description="EGF-like" evidence="19">
    <location>
        <begin position="1066"/>
        <end position="1102"/>
    </location>
</feature>
<comment type="function">
    <text evidence="14">May play a role in intercellular signaling and in connecting cells with the extracellular matrix. May take part in the regulation of cell motility, growth and differentiation. Binds hyaluronic acid.</text>
</comment>
<dbReference type="Gene3D" id="3.10.100.10">
    <property type="entry name" value="Mannose-Binding Protein A, subunit A"/>
    <property type="match status" value="1"/>
</dbReference>
<evidence type="ECO:0000256" key="7">
    <source>
        <dbReference type="ARBA" id="ARBA00022729"/>
    </source>
</evidence>
<keyword evidence="9" id="KW-0106">Calcium</keyword>
<evidence type="ECO:0000256" key="6">
    <source>
        <dbReference type="ARBA" id="ARBA00022659"/>
    </source>
</evidence>
<dbReference type="InterPro" id="IPR016186">
    <property type="entry name" value="C-type_lectin-like/link_sf"/>
</dbReference>
<feature type="disulfide bond" evidence="17">
    <location>
        <begin position="1235"/>
        <end position="1278"/>
    </location>
</feature>
<dbReference type="GO" id="GO:0045202">
    <property type="term" value="C:synapse"/>
    <property type="evidence" value="ECO:0007669"/>
    <property type="project" value="TreeGrafter"/>
</dbReference>
<feature type="region of interest" description="Disordered" evidence="18">
    <location>
        <begin position="452"/>
        <end position="478"/>
    </location>
</feature>
<dbReference type="Gene3D" id="2.10.70.10">
    <property type="entry name" value="Complement Module, domain 1"/>
    <property type="match status" value="1"/>
</dbReference>
<feature type="domain" description="Sushi" evidence="21">
    <location>
        <begin position="1233"/>
        <end position="1293"/>
    </location>
</feature>
<evidence type="ECO:0000313" key="23">
    <source>
        <dbReference type="Proteomes" id="UP001221898"/>
    </source>
</evidence>
<keyword evidence="13" id="KW-0373">Hyaluronic acid</keyword>
<feature type="disulfide bond" evidence="16">
    <location>
        <begin position="1054"/>
        <end position="1063"/>
    </location>
</feature>
<keyword evidence="11" id="KW-0325">Glycoprotein</keyword>
<comment type="caution">
    <text evidence="16">Lacks conserved residue(s) required for the propagation of feature annotation.</text>
</comment>
<dbReference type="CDD" id="cd00054">
    <property type="entry name" value="EGF_CA"/>
    <property type="match status" value="2"/>
</dbReference>
<dbReference type="PROSITE" id="PS01186">
    <property type="entry name" value="EGF_2"/>
    <property type="match status" value="1"/>
</dbReference>
<gene>
    <name evidence="22" type="ORF">AAFF_G00024060</name>
</gene>
<dbReference type="GO" id="GO:0010001">
    <property type="term" value="P:glial cell differentiation"/>
    <property type="evidence" value="ECO:0007669"/>
    <property type="project" value="TreeGrafter"/>
</dbReference>
<dbReference type="GO" id="GO:0001501">
    <property type="term" value="P:skeletal system development"/>
    <property type="evidence" value="ECO:0007669"/>
    <property type="project" value="TreeGrafter"/>
</dbReference>
<dbReference type="InterPro" id="IPR001881">
    <property type="entry name" value="EGF-like_Ca-bd_dom"/>
</dbReference>
<evidence type="ECO:0000259" key="19">
    <source>
        <dbReference type="PROSITE" id="PS50026"/>
    </source>
</evidence>
<dbReference type="GO" id="GO:0005509">
    <property type="term" value="F:calcium ion binding"/>
    <property type="evidence" value="ECO:0007669"/>
    <property type="project" value="InterPro"/>
</dbReference>
<evidence type="ECO:0000256" key="18">
    <source>
        <dbReference type="SAM" id="MobiDB-lite"/>
    </source>
</evidence>
<dbReference type="SUPFAM" id="SSF57196">
    <property type="entry name" value="EGF/Laminin"/>
    <property type="match status" value="1"/>
</dbReference>
<dbReference type="SUPFAM" id="SSF57535">
    <property type="entry name" value="Complement control module/SCR domain"/>
    <property type="match status" value="1"/>
</dbReference>
<dbReference type="PROSITE" id="PS00010">
    <property type="entry name" value="ASX_HYDROXYL"/>
    <property type="match status" value="1"/>
</dbReference>
<evidence type="ECO:0000256" key="15">
    <source>
        <dbReference type="ARBA" id="ARBA00044266"/>
    </source>
</evidence>
<evidence type="ECO:0000256" key="14">
    <source>
        <dbReference type="ARBA" id="ARBA00043896"/>
    </source>
</evidence>
<dbReference type="SMART" id="SM00181">
    <property type="entry name" value="EGF"/>
    <property type="match status" value="2"/>
</dbReference>
<dbReference type="CDD" id="cd00033">
    <property type="entry name" value="CCP"/>
    <property type="match status" value="1"/>
</dbReference>
<keyword evidence="23" id="KW-1185">Reference proteome</keyword>
<evidence type="ECO:0000256" key="13">
    <source>
        <dbReference type="ARBA" id="ARBA00023290"/>
    </source>
</evidence>
<dbReference type="InterPro" id="IPR013032">
    <property type="entry name" value="EGF-like_CS"/>
</dbReference>
<dbReference type="SMART" id="SM00032">
    <property type="entry name" value="CCP"/>
    <property type="match status" value="1"/>
</dbReference>
<feature type="region of interest" description="Disordered" evidence="18">
    <location>
        <begin position="376"/>
        <end position="407"/>
    </location>
</feature>
<dbReference type="InterPro" id="IPR001304">
    <property type="entry name" value="C-type_lectin-like"/>
</dbReference>
<feature type="compositionally biased region" description="Acidic residues" evidence="18">
    <location>
        <begin position="836"/>
        <end position="845"/>
    </location>
</feature>
<evidence type="ECO:0000256" key="16">
    <source>
        <dbReference type="PROSITE-ProRule" id="PRU00076"/>
    </source>
</evidence>
<dbReference type="InterPro" id="IPR050691">
    <property type="entry name" value="Hyaluronan_bind_Proteoglycan"/>
</dbReference>
<dbReference type="Gene3D" id="2.10.25.10">
    <property type="entry name" value="Laminin"/>
    <property type="match status" value="2"/>
</dbReference>
<dbReference type="Pfam" id="PF00059">
    <property type="entry name" value="Lectin_C"/>
    <property type="match status" value="1"/>
</dbReference>
<feature type="region of interest" description="Disordered" evidence="18">
    <location>
        <begin position="154"/>
        <end position="197"/>
    </location>
</feature>
<evidence type="ECO:0000256" key="2">
    <source>
        <dbReference type="ARBA" id="ARBA00004498"/>
    </source>
</evidence>
<dbReference type="GO" id="GO:0042995">
    <property type="term" value="C:cell projection"/>
    <property type="evidence" value="ECO:0007669"/>
    <property type="project" value="UniProtKB-SubCell"/>
</dbReference>
<feature type="compositionally biased region" description="Polar residues" evidence="18">
    <location>
        <begin position="452"/>
        <end position="464"/>
    </location>
</feature>
<feature type="domain" description="C-type lectin" evidence="20">
    <location>
        <begin position="1115"/>
        <end position="1229"/>
    </location>
</feature>
<feature type="compositionally biased region" description="Polar residues" evidence="18">
    <location>
        <begin position="284"/>
        <end position="293"/>
    </location>
</feature>
<accession>A0AAD7WZQ4</accession>
<dbReference type="InterPro" id="IPR035976">
    <property type="entry name" value="Sushi/SCR/CCP_sf"/>
</dbReference>
<name>A0AAD7WZQ4_9TELE</name>
<dbReference type="GO" id="GO:0005540">
    <property type="term" value="F:hyaluronic acid binding"/>
    <property type="evidence" value="ECO:0007669"/>
    <property type="project" value="UniProtKB-KW"/>
</dbReference>
<feature type="compositionally biased region" description="Acidic residues" evidence="18">
    <location>
        <begin position="185"/>
        <end position="196"/>
    </location>
</feature>
<feature type="region of interest" description="Disordered" evidence="18">
    <location>
        <begin position="910"/>
        <end position="933"/>
    </location>
</feature>
<dbReference type="FunFam" id="2.10.25.10:FF:000012">
    <property type="entry name" value="Delta-like protein"/>
    <property type="match status" value="1"/>
</dbReference>
<keyword evidence="6 17" id="KW-0768">Sushi</keyword>
<dbReference type="EMBL" id="JAINUG010000011">
    <property type="protein sequence ID" value="KAJ8414883.1"/>
    <property type="molecule type" value="Genomic_DNA"/>
</dbReference>
<dbReference type="CDD" id="cd03588">
    <property type="entry name" value="CLECT_CSPGs"/>
    <property type="match status" value="1"/>
</dbReference>
<feature type="region of interest" description="Disordered" evidence="18">
    <location>
        <begin position="274"/>
        <end position="293"/>
    </location>
</feature>
<feature type="disulfide bond" evidence="17">
    <location>
        <begin position="1264"/>
        <end position="1291"/>
    </location>
</feature>
<evidence type="ECO:0000256" key="12">
    <source>
        <dbReference type="ARBA" id="ARBA00023273"/>
    </source>
</evidence>
<keyword evidence="7" id="KW-0732">Signal</keyword>
<dbReference type="SMART" id="SM00034">
    <property type="entry name" value="CLECT"/>
    <property type="match status" value="1"/>
</dbReference>
<dbReference type="Pfam" id="PF12661">
    <property type="entry name" value="hEGF"/>
    <property type="match status" value="1"/>
</dbReference>
<keyword evidence="5 16" id="KW-0245">EGF-like domain</keyword>
<evidence type="ECO:0000256" key="10">
    <source>
        <dbReference type="ARBA" id="ARBA00023157"/>
    </source>
</evidence>
<dbReference type="PROSITE" id="PS50041">
    <property type="entry name" value="C_TYPE_LECTIN_2"/>
    <property type="match status" value="1"/>
</dbReference>
<dbReference type="FunFam" id="2.10.70.10:FF:000003">
    <property type="entry name" value="Versican core protein"/>
    <property type="match status" value="1"/>
</dbReference>
<keyword evidence="8" id="KW-0677">Repeat</keyword>
<feature type="compositionally biased region" description="Polar residues" evidence="18">
    <location>
        <begin position="154"/>
        <end position="164"/>
    </location>
</feature>
<dbReference type="InterPro" id="IPR000436">
    <property type="entry name" value="Sushi_SCR_CCP_dom"/>
</dbReference>
<keyword evidence="10 16" id="KW-1015">Disulfide bond</keyword>
<dbReference type="InterPro" id="IPR000742">
    <property type="entry name" value="EGF"/>
</dbReference>
<dbReference type="Pfam" id="PF00008">
    <property type="entry name" value="EGF"/>
    <property type="match status" value="1"/>
</dbReference>
<evidence type="ECO:0000259" key="21">
    <source>
        <dbReference type="PROSITE" id="PS50923"/>
    </source>
</evidence>
<dbReference type="PANTHER" id="PTHR22804:SF6">
    <property type="entry name" value="VERSICAN CORE PROTEIN"/>
    <property type="match status" value="1"/>
</dbReference>
<dbReference type="GO" id="GO:0002052">
    <property type="term" value="P:positive regulation of neuroblast proliferation"/>
    <property type="evidence" value="ECO:0007669"/>
    <property type="project" value="TreeGrafter"/>
</dbReference>
<organism evidence="22 23">
    <name type="scientific">Aldrovandia affinis</name>
    <dbReference type="NCBI Taxonomy" id="143900"/>
    <lineage>
        <taxon>Eukaryota</taxon>
        <taxon>Metazoa</taxon>
        <taxon>Chordata</taxon>
        <taxon>Craniata</taxon>
        <taxon>Vertebrata</taxon>
        <taxon>Euteleostomi</taxon>
        <taxon>Actinopterygii</taxon>
        <taxon>Neopterygii</taxon>
        <taxon>Teleostei</taxon>
        <taxon>Notacanthiformes</taxon>
        <taxon>Halosauridae</taxon>
        <taxon>Aldrovandia</taxon>
    </lineage>
</organism>
<dbReference type="InterPro" id="IPR033987">
    <property type="entry name" value="CSPG_CTLD"/>
</dbReference>
<comment type="subcellular location">
    <subcellularLocation>
        <location evidence="1">Cell projection</location>
    </subcellularLocation>
    <subcellularLocation>
        <location evidence="2">Secreted</location>
        <location evidence="2">Extracellular space</location>
        <location evidence="2">Extracellular matrix</location>
    </subcellularLocation>
</comment>
<dbReference type="PROSITE" id="PS00615">
    <property type="entry name" value="C_TYPE_LECTIN_1"/>
    <property type="match status" value="1"/>
</dbReference>
<protein>
    <recommendedName>
        <fullName evidence="15">PG-M</fullName>
    </recommendedName>
</protein>
<dbReference type="PROSITE" id="PS00022">
    <property type="entry name" value="EGF_1"/>
    <property type="match status" value="2"/>
</dbReference>
<dbReference type="InterPro" id="IPR000152">
    <property type="entry name" value="EGF-type_Asp/Asn_hydroxyl_site"/>
</dbReference>
<feature type="region of interest" description="Disordered" evidence="18">
    <location>
        <begin position="821"/>
        <end position="862"/>
    </location>
</feature>
<dbReference type="InterPro" id="IPR016187">
    <property type="entry name" value="CTDL_fold"/>
</dbReference>
<dbReference type="GO" id="GO:0007417">
    <property type="term" value="P:central nervous system development"/>
    <property type="evidence" value="ECO:0007669"/>
    <property type="project" value="TreeGrafter"/>
</dbReference>
<dbReference type="GO" id="GO:0005615">
    <property type="term" value="C:extracellular space"/>
    <property type="evidence" value="ECO:0007669"/>
    <property type="project" value="TreeGrafter"/>
</dbReference>
<feature type="region of interest" description="Disordered" evidence="18">
    <location>
        <begin position="670"/>
        <end position="689"/>
    </location>
</feature>
<dbReference type="FunFam" id="2.10.25.10:FF:000006">
    <property type="entry name" value="Versican core protein-like isoform 1"/>
    <property type="match status" value="1"/>
</dbReference>
<dbReference type="PANTHER" id="PTHR22804">
    <property type="entry name" value="AGGRECAN/VERSICAN PROTEOGLYCAN"/>
    <property type="match status" value="1"/>
</dbReference>
<feature type="compositionally biased region" description="Polar residues" evidence="18">
    <location>
        <begin position="849"/>
        <end position="862"/>
    </location>
</feature>
<keyword evidence="3" id="KW-0964">Secreted</keyword>
<dbReference type="Proteomes" id="UP001221898">
    <property type="component" value="Unassembled WGS sequence"/>
</dbReference>
<proteinExistence type="predicted"/>
<keyword evidence="4" id="KW-0272">Extracellular matrix</keyword>
<comment type="caution">
    <text evidence="22">The sequence shown here is derived from an EMBL/GenBank/DDBJ whole genome shotgun (WGS) entry which is preliminary data.</text>
</comment>
<evidence type="ECO:0000256" key="3">
    <source>
        <dbReference type="ARBA" id="ARBA00022525"/>
    </source>
</evidence>
<evidence type="ECO:0000256" key="11">
    <source>
        <dbReference type="ARBA" id="ARBA00023180"/>
    </source>
</evidence>
<feature type="domain" description="EGF-like" evidence="19">
    <location>
        <begin position="1028"/>
        <end position="1064"/>
    </location>
</feature>
<dbReference type="SUPFAM" id="SSF56436">
    <property type="entry name" value="C-type lectin-like"/>
    <property type="match status" value="1"/>
</dbReference>
<evidence type="ECO:0000256" key="8">
    <source>
        <dbReference type="ARBA" id="ARBA00022737"/>
    </source>
</evidence>
<dbReference type="Pfam" id="PF00084">
    <property type="entry name" value="Sushi"/>
    <property type="match status" value="1"/>
</dbReference>
<feature type="disulfide bond" evidence="16">
    <location>
        <begin position="1092"/>
        <end position="1101"/>
    </location>
</feature>
<feature type="compositionally biased region" description="Polar residues" evidence="18">
    <location>
        <begin position="633"/>
        <end position="657"/>
    </location>
</feature>
<dbReference type="SMART" id="SM00179">
    <property type="entry name" value="EGF_CA"/>
    <property type="match status" value="2"/>
</dbReference>
<reference evidence="22" key="1">
    <citation type="journal article" date="2023" name="Science">
        <title>Genome structures resolve the early diversification of teleost fishes.</title>
        <authorList>
            <person name="Parey E."/>
            <person name="Louis A."/>
            <person name="Montfort J."/>
            <person name="Bouchez O."/>
            <person name="Roques C."/>
            <person name="Iampietro C."/>
            <person name="Lluch J."/>
            <person name="Castinel A."/>
            <person name="Donnadieu C."/>
            <person name="Desvignes T."/>
            <person name="Floi Bucao C."/>
            <person name="Jouanno E."/>
            <person name="Wen M."/>
            <person name="Mejri S."/>
            <person name="Dirks R."/>
            <person name="Jansen H."/>
            <person name="Henkel C."/>
            <person name="Chen W.J."/>
            <person name="Zahm M."/>
            <person name="Cabau C."/>
            <person name="Klopp C."/>
            <person name="Thompson A.W."/>
            <person name="Robinson-Rechavi M."/>
            <person name="Braasch I."/>
            <person name="Lecointre G."/>
            <person name="Bobe J."/>
            <person name="Postlethwait J.H."/>
            <person name="Berthelot C."/>
            <person name="Roest Crollius H."/>
            <person name="Guiguen Y."/>
        </authorList>
    </citation>
    <scope>NUCLEOTIDE SEQUENCE</scope>
    <source>
        <strain evidence="22">NC1722</strain>
    </source>
</reference>
<feature type="region of interest" description="Disordered" evidence="18">
    <location>
        <begin position="633"/>
        <end position="658"/>
    </location>
</feature>
<evidence type="ECO:0000256" key="1">
    <source>
        <dbReference type="ARBA" id="ARBA00004316"/>
    </source>
</evidence>
<dbReference type="InterPro" id="IPR018097">
    <property type="entry name" value="EGF_Ca-bd_CS"/>
</dbReference>
<evidence type="ECO:0000256" key="17">
    <source>
        <dbReference type="PROSITE-ProRule" id="PRU00302"/>
    </source>
</evidence>
<evidence type="ECO:0000256" key="4">
    <source>
        <dbReference type="ARBA" id="ARBA00022530"/>
    </source>
</evidence>
<dbReference type="FunFam" id="3.10.100.10:FF:000003">
    <property type="entry name" value="Versican core protein"/>
    <property type="match status" value="1"/>
</dbReference>
<keyword evidence="12" id="KW-0966">Cell projection</keyword>
<dbReference type="GO" id="GO:0072534">
    <property type="term" value="C:perineuronal net"/>
    <property type="evidence" value="ECO:0007669"/>
    <property type="project" value="TreeGrafter"/>
</dbReference>
<dbReference type="PROSITE" id="PS50026">
    <property type="entry name" value="EGF_3"/>
    <property type="match status" value="2"/>
</dbReference>
<evidence type="ECO:0000256" key="9">
    <source>
        <dbReference type="ARBA" id="ARBA00022837"/>
    </source>
</evidence>
<feature type="region of interest" description="Disordered" evidence="18">
    <location>
        <begin position="88"/>
        <end position="114"/>
    </location>
</feature>
<dbReference type="PROSITE" id="PS50923">
    <property type="entry name" value="SUSHI"/>
    <property type="match status" value="1"/>
</dbReference>
<evidence type="ECO:0000259" key="20">
    <source>
        <dbReference type="PROSITE" id="PS50041"/>
    </source>
</evidence>
<evidence type="ECO:0000313" key="22">
    <source>
        <dbReference type="EMBL" id="KAJ8414883.1"/>
    </source>
</evidence>
<dbReference type="PROSITE" id="PS01187">
    <property type="entry name" value="EGF_CA"/>
    <property type="match status" value="1"/>
</dbReference>